<dbReference type="EMBL" id="JBHUEO010000004">
    <property type="protein sequence ID" value="MFD1705391.1"/>
    <property type="molecule type" value="Genomic_DNA"/>
</dbReference>
<name>A0ABW4KCZ1_9BACI</name>
<reference evidence="3" key="1">
    <citation type="journal article" date="2019" name="Int. J. Syst. Evol. Microbiol.">
        <title>The Global Catalogue of Microorganisms (GCM) 10K type strain sequencing project: providing services to taxonomists for standard genome sequencing and annotation.</title>
        <authorList>
            <consortium name="The Broad Institute Genomics Platform"/>
            <consortium name="The Broad Institute Genome Sequencing Center for Infectious Disease"/>
            <person name="Wu L."/>
            <person name="Ma J."/>
        </authorList>
    </citation>
    <scope>NUCLEOTIDE SEQUENCE [LARGE SCALE GENOMIC DNA]</scope>
    <source>
        <strain evidence="3">CGMCC 1.12295</strain>
    </source>
</reference>
<evidence type="ECO:0000313" key="2">
    <source>
        <dbReference type="EMBL" id="MFD1705391.1"/>
    </source>
</evidence>
<keyword evidence="1" id="KW-0472">Membrane</keyword>
<protein>
    <submittedName>
        <fullName evidence="2">YqzE family protein</fullName>
    </submittedName>
</protein>
<proteinExistence type="predicted"/>
<dbReference type="Proteomes" id="UP001597301">
    <property type="component" value="Unassembled WGS sequence"/>
</dbReference>
<keyword evidence="1" id="KW-0812">Transmembrane</keyword>
<sequence length="61" mass="7508">MSTNDYVKYVAEQLIQRLETPKSERREKKKERKESKDPFLHRWFGLIPYALMILVNKRNRK</sequence>
<organism evidence="2 3">
    <name type="scientific">Siminovitchia sediminis</name>
    <dbReference type="NCBI Taxonomy" id="1274353"/>
    <lineage>
        <taxon>Bacteria</taxon>
        <taxon>Bacillati</taxon>
        <taxon>Bacillota</taxon>
        <taxon>Bacilli</taxon>
        <taxon>Bacillales</taxon>
        <taxon>Bacillaceae</taxon>
        <taxon>Siminovitchia</taxon>
    </lineage>
</organism>
<evidence type="ECO:0000313" key="3">
    <source>
        <dbReference type="Proteomes" id="UP001597301"/>
    </source>
</evidence>
<keyword evidence="3" id="KW-1185">Reference proteome</keyword>
<dbReference type="InterPro" id="IPR025622">
    <property type="entry name" value="YqzE"/>
</dbReference>
<dbReference type="RefSeq" id="WP_380771770.1">
    <property type="nucleotide sequence ID" value="NZ_JBHUEO010000004.1"/>
</dbReference>
<keyword evidence="1" id="KW-1133">Transmembrane helix</keyword>
<feature type="transmembrane region" description="Helical" evidence="1">
    <location>
        <begin position="39"/>
        <end position="56"/>
    </location>
</feature>
<dbReference type="Pfam" id="PF14038">
    <property type="entry name" value="YqzE"/>
    <property type="match status" value="1"/>
</dbReference>
<comment type="caution">
    <text evidence="2">The sequence shown here is derived from an EMBL/GenBank/DDBJ whole genome shotgun (WGS) entry which is preliminary data.</text>
</comment>
<accession>A0ABW4KCZ1</accession>
<evidence type="ECO:0000256" key="1">
    <source>
        <dbReference type="SAM" id="Phobius"/>
    </source>
</evidence>
<gene>
    <name evidence="2" type="ORF">ACFSCZ_01330</name>
</gene>